<dbReference type="InterPro" id="IPR037523">
    <property type="entry name" value="VOC_core"/>
</dbReference>
<dbReference type="Gene3D" id="3.10.180.10">
    <property type="entry name" value="2,3-Dihydroxybiphenyl 1,2-Dioxygenase, domain 1"/>
    <property type="match status" value="1"/>
</dbReference>
<keyword evidence="3" id="KW-1185">Reference proteome</keyword>
<dbReference type="CDD" id="cd06587">
    <property type="entry name" value="VOC"/>
    <property type="match status" value="1"/>
</dbReference>
<accession>A0A931IYC7</accession>
<dbReference type="InterPro" id="IPR029068">
    <property type="entry name" value="Glyas_Bleomycin-R_OHBP_Dase"/>
</dbReference>
<dbReference type="AlphaFoldDB" id="A0A931IYC7"/>
<dbReference type="Proteomes" id="UP000613266">
    <property type="component" value="Unassembled WGS sequence"/>
</dbReference>
<evidence type="ECO:0000313" key="2">
    <source>
        <dbReference type="EMBL" id="MBH9575303.1"/>
    </source>
</evidence>
<dbReference type="InterPro" id="IPR004360">
    <property type="entry name" value="Glyas_Fos-R_dOase_dom"/>
</dbReference>
<protein>
    <submittedName>
        <fullName evidence="2">VOC family protein</fullName>
    </submittedName>
</protein>
<evidence type="ECO:0000313" key="3">
    <source>
        <dbReference type="Proteomes" id="UP000613266"/>
    </source>
</evidence>
<proteinExistence type="predicted"/>
<gene>
    <name evidence="2" type="ORF">I7X39_00155</name>
</gene>
<organism evidence="2 3">
    <name type="scientific">Inhella proteolytica</name>
    <dbReference type="NCBI Taxonomy" id="2795029"/>
    <lineage>
        <taxon>Bacteria</taxon>
        <taxon>Pseudomonadati</taxon>
        <taxon>Pseudomonadota</taxon>
        <taxon>Betaproteobacteria</taxon>
        <taxon>Burkholderiales</taxon>
        <taxon>Sphaerotilaceae</taxon>
        <taxon>Inhella</taxon>
    </lineage>
</organism>
<dbReference type="RefSeq" id="WP_198108929.1">
    <property type="nucleotide sequence ID" value="NZ_JAEDAK010000001.1"/>
</dbReference>
<sequence length="127" mass="13912">MSRPPALQAIDHVHVHVRDRTAAEAWYAQALGLRRLPELAHWAADGGPLTLSDPAGVLHLALFERPVQPHPATLALRVDAAGFAAWRAHLAEVLGQQLKVVDHRESISVYFADPDGNPFEITTYEVA</sequence>
<dbReference type="SUPFAM" id="SSF54593">
    <property type="entry name" value="Glyoxalase/Bleomycin resistance protein/Dihydroxybiphenyl dioxygenase"/>
    <property type="match status" value="1"/>
</dbReference>
<dbReference type="Pfam" id="PF00903">
    <property type="entry name" value="Glyoxalase"/>
    <property type="match status" value="1"/>
</dbReference>
<reference evidence="2" key="1">
    <citation type="submission" date="2020-12" db="EMBL/GenBank/DDBJ databases">
        <title>The genome sequence of Inhella sp. 1Y17.</title>
        <authorList>
            <person name="Liu Y."/>
        </authorList>
    </citation>
    <scope>NUCLEOTIDE SEQUENCE</scope>
    <source>
        <strain evidence="2">1Y17</strain>
    </source>
</reference>
<evidence type="ECO:0000259" key="1">
    <source>
        <dbReference type="PROSITE" id="PS51819"/>
    </source>
</evidence>
<comment type="caution">
    <text evidence="2">The sequence shown here is derived from an EMBL/GenBank/DDBJ whole genome shotgun (WGS) entry which is preliminary data.</text>
</comment>
<name>A0A931IYC7_9BURK</name>
<feature type="domain" description="VOC" evidence="1">
    <location>
        <begin position="9"/>
        <end position="124"/>
    </location>
</feature>
<dbReference type="EMBL" id="JAEDAK010000001">
    <property type="protein sequence ID" value="MBH9575303.1"/>
    <property type="molecule type" value="Genomic_DNA"/>
</dbReference>
<dbReference type="PROSITE" id="PS51819">
    <property type="entry name" value="VOC"/>
    <property type="match status" value="1"/>
</dbReference>